<evidence type="ECO:0000259" key="3">
    <source>
        <dbReference type="PROSITE" id="PS50111"/>
    </source>
</evidence>
<name>A0A0E3GSG2_CLOSL</name>
<evidence type="ECO:0000256" key="1">
    <source>
        <dbReference type="ARBA" id="ARBA00023224"/>
    </source>
</evidence>
<keyword evidence="1 2" id="KW-0807">Transducer</keyword>
<dbReference type="SMART" id="SM00283">
    <property type="entry name" value="MA"/>
    <property type="match status" value="1"/>
</dbReference>
<protein>
    <submittedName>
        <fullName evidence="4">Methyl-accepting chemotaxis sensory transducer</fullName>
    </submittedName>
</protein>
<evidence type="ECO:0000313" key="5">
    <source>
        <dbReference type="Proteomes" id="UP000033115"/>
    </source>
</evidence>
<reference evidence="4 5" key="1">
    <citation type="journal article" date="2015" name="J. Biotechnol.">
        <title>Complete genome sequence of a malodorant-producing acetogen, Clostridium scatologenes ATCC 25775(T).</title>
        <authorList>
            <person name="Zhu Z."/>
            <person name="Guo T."/>
            <person name="Zheng H."/>
            <person name="Song T."/>
            <person name="Ouyang P."/>
            <person name="Xie J."/>
        </authorList>
    </citation>
    <scope>NUCLEOTIDE SEQUENCE [LARGE SCALE GENOMIC DNA]</scope>
    <source>
        <strain evidence="4 5">ATCC 25775</strain>
    </source>
</reference>
<dbReference type="Proteomes" id="UP000033115">
    <property type="component" value="Chromosome"/>
</dbReference>
<dbReference type="Gene3D" id="3.40.50.2300">
    <property type="match status" value="1"/>
</dbReference>
<dbReference type="KEGG" id="csq:CSCA_4891"/>
<sequence length="359" mass="39561">MGKILFVLVNKETAKMASQSIKEMNLDIPIELINSSKEAENFVKENSNVDVFISRGETARQIEHFSGKPVVYITCSINDILDALQKAVSIESKKIAVIGSPSLIGEGICDYTFGNTLIHMHSYEAKDLETVVSQLKKQGFTSFVSASFDLKLADKYGVKVQKLDINTLSIKRAIDEALKIVQAQDNEYLREKEWKDAVQLQASKLYESIEQSASTIEELASSSEELAATSQETSNVVTKAFEDVNNTSEILNIIQQVAKKTNILGLNAAIEASRAGEFGRGFSVVASEVRKLAKESNISAERISDMLKQFESSVGAVSSNIEQNNIITQEQAKANQNIASMIDNLRDIGYELMTLVDKN</sequence>
<dbReference type="GO" id="GO:0003677">
    <property type="term" value="F:DNA binding"/>
    <property type="evidence" value="ECO:0007669"/>
    <property type="project" value="InterPro"/>
</dbReference>
<dbReference type="Pfam" id="PF00015">
    <property type="entry name" value="MCPsignal"/>
    <property type="match status" value="1"/>
</dbReference>
<evidence type="ECO:0000256" key="2">
    <source>
        <dbReference type="PROSITE-ProRule" id="PRU00284"/>
    </source>
</evidence>
<dbReference type="InterPro" id="IPR010524">
    <property type="entry name" value="Sig_transdc_resp-reg_PrpR_N"/>
</dbReference>
<dbReference type="Gene3D" id="3.40.50.10660">
    <property type="entry name" value="PrpR receptor domain-like"/>
    <property type="match status" value="1"/>
</dbReference>
<dbReference type="EMBL" id="CP009933">
    <property type="protein sequence ID" value="AKA72016.1"/>
    <property type="molecule type" value="Genomic_DNA"/>
</dbReference>
<dbReference type="Pfam" id="PF06506">
    <property type="entry name" value="PrpR_N"/>
    <property type="match status" value="1"/>
</dbReference>
<proteinExistence type="predicted"/>
<dbReference type="PANTHER" id="PTHR32089:SF112">
    <property type="entry name" value="LYSOZYME-LIKE PROTEIN-RELATED"/>
    <property type="match status" value="1"/>
</dbReference>
<dbReference type="SUPFAM" id="SSF159800">
    <property type="entry name" value="PrpR receptor domain-like"/>
    <property type="match status" value="1"/>
</dbReference>
<dbReference type="SUPFAM" id="SSF58104">
    <property type="entry name" value="Methyl-accepting chemotaxis protein (MCP) signaling domain"/>
    <property type="match status" value="1"/>
</dbReference>
<dbReference type="InterPro" id="IPR004089">
    <property type="entry name" value="MCPsignal_dom"/>
</dbReference>
<dbReference type="STRING" id="1548.CSCA_4891"/>
<gene>
    <name evidence="4" type="ORF">CSCA_4891</name>
</gene>
<dbReference type="RefSeq" id="WP_029162390.1">
    <property type="nucleotide sequence ID" value="NZ_CP009933.1"/>
</dbReference>
<dbReference type="GO" id="GO:0000156">
    <property type="term" value="F:phosphorelay response regulator activity"/>
    <property type="evidence" value="ECO:0007669"/>
    <property type="project" value="InterPro"/>
</dbReference>
<dbReference type="GO" id="GO:0016020">
    <property type="term" value="C:membrane"/>
    <property type="evidence" value="ECO:0007669"/>
    <property type="project" value="InterPro"/>
</dbReference>
<accession>A0A0E3GSG2</accession>
<dbReference type="AlphaFoldDB" id="A0A0E3GSG2"/>
<dbReference type="Gene3D" id="1.10.287.950">
    <property type="entry name" value="Methyl-accepting chemotaxis protein"/>
    <property type="match status" value="1"/>
</dbReference>
<dbReference type="HOGENOM" id="CLU_777845_0_0_9"/>
<feature type="domain" description="Methyl-accepting transducer" evidence="3">
    <location>
        <begin position="159"/>
        <end position="359"/>
    </location>
</feature>
<dbReference type="PROSITE" id="PS50111">
    <property type="entry name" value="CHEMOTAXIS_TRANSDUC_2"/>
    <property type="match status" value="1"/>
</dbReference>
<keyword evidence="5" id="KW-1185">Reference proteome</keyword>
<dbReference type="GO" id="GO:0005524">
    <property type="term" value="F:ATP binding"/>
    <property type="evidence" value="ECO:0007669"/>
    <property type="project" value="InterPro"/>
</dbReference>
<evidence type="ECO:0000313" key="4">
    <source>
        <dbReference type="EMBL" id="AKA72016.1"/>
    </source>
</evidence>
<dbReference type="PANTHER" id="PTHR32089">
    <property type="entry name" value="METHYL-ACCEPTING CHEMOTAXIS PROTEIN MCPB"/>
    <property type="match status" value="1"/>
</dbReference>
<organism evidence="4 5">
    <name type="scientific">Clostridium scatologenes</name>
    <dbReference type="NCBI Taxonomy" id="1548"/>
    <lineage>
        <taxon>Bacteria</taxon>
        <taxon>Bacillati</taxon>
        <taxon>Bacillota</taxon>
        <taxon>Clostridia</taxon>
        <taxon>Eubacteriales</taxon>
        <taxon>Clostridiaceae</taxon>
        <taxon>Clostridium</taxon>
    </lineage>
</organism>